<keyword evidence="6" id="KW-1185">Reference proteome</keyword>
<proteinExistence type="predicted"/>
<dbReference type="PRINTS" id="PR00598">
    <property type="entry name" value="HTHMARR"/>
</dbReference>
<dbReference type="InterPro" id="IPR039422">
    <property type="entry name" value="MarR/SlyA-like"/>
</dbReference>
<organism evidence="5 6">
    <name type="scientific">Kitasatospora paranensis</name>
    <dbReference type="NCBI Taxonomy" id="258053"/>
    <lineage>
        <taxon>Bacteria</taxon>
        <taxon>Bacillati</taxon>
        <taxon>Actinomycetota</taxon>
        <taxon>Actinomycetes</taxon>
        <taxon>Kitasatosporales</taxon>
        <taxon>Streptomycetaceae</taxon>
        <taxon>Kitasatospora</taxon>
    </lineage>
</organism>
<dbReference type="SUPFAM" id="SSF46785">
    <property type="entry name" value="Winged helix' DNA-binding domain"/>
    <property type="match status" value="1"/>
</dbReference>
<name>A0ABW2G358_9ACTN</name>
<dbReference type="PANTHER" id="PTHR33164">
    <property type="entry name" value="TRANSCRIPTIONAL REGULATOR, MARR FAMILY"/>
    <property type="match status" value="1"/>
</dbReference>
<comment type="caution">
    <text evidence="5">The sequence shown here is derived from an EMBL/GenBank/DDBJ whole genome shotgun (WGS) entry which is preliminary data.</text>
</comment>
<feature type="domain" description="HTH marR-type" evidence="4">
    <location>
        <begin position="5"/>
        <end position="134"/>
    </location>
</feature>
<dbReference type="PROSITE" id="PS50995">
    <property type="entry name" value="HTH_MARR_2"/>
    <property type="match status" value="1"/>
</dbReference>
<evidence type="ECO:0000256" key="3">
    <source>
        <dbReference type="ARBA" id="ARBA00023163"/>
    </source>
</evidence>
<sequence>MIPEASDLLEPLARVVRGYYDDLATVAGRHGLSTTQARALVALDRPLSMSALAEHLVCDASNATGLVARMESRGLVRRDPAPDDRRSKVVTPTPDGRDLARRIRAEMHSVHGALGDLTPTERAVLLPMLDRLGDLLADRHRRGR</sequence>
<dbReference type="InterPro" id="IPR036388">
    <property type="entry name" value="WH-like_DNA-bd_sf"/>
</dbReference>
<evidence type="ECO:0000256" key="1">
    <source>
        <dbReference type="ARBA" id="ARBA00023015"/>
    </source>
</evidence>
<dbReference type="InterPro" id="IPR023187">
    <property type="entry name" value="Tscrpt_reg_MarR-type_CS"/>
</dbReference>
<evidence type="ECO:0000313" key="6">
    <source>
        <dbReference type="Proteomes" id="UP001596435"/>
    </source>
</evidence>
<dbReference type="Pfam" id="PF01047">
    <property type="entry name" value="MarR"/>
    <property type="match status" value="1"/>
</dbReference>
<reference evidence="6" key="1">
    <citation type="journal article" date="2019" name="Int. J. Syst. Evol. Microbiol.">
        <title>The Global Catalogue of Microorganisms (GCM) 10K type strain sequencing project: providing services to taxonomists for standard genome sequencing and annotation.</title>
        <authorList>
            <consortium name="The Broad Institute Genomics Platform"/>
            <consortium name="The Broad Institute Genome Sequencing Center for Infectious Disease"/>
            <person name="Wu L."/>
            <person name="Ma J."/>
        </authorList>
    </citation>
    <scope>NUCLEOTIDE SEQUENCE [LARGE SCALE GENOMIC DNA]</scope>
    <source>
        <strain evidence="6">CGMCC 1.12859</strain>
    </source>
</reference>
<dbReference type="PANTHER" id="PTHR33164:SF99">
    <property type="entry name" value="MARR FAMILY REGULATORY PROTEIN"/>
    <property type="match status" value="1"/>
</dbReference>
<dbReference type="InterPro" id="IPR036390">
    <property type="entry name" value="WH_DNA-bd_sf"/>
</dbReference>
<dbReference type="EMBL" id="JBHTAJ010000052">
    <property type="protein sequence ID" value="MFC7182744.1"/>
    <property type="molecule type" value="Genomic_DNA"/>
</dbReference>
<keyword evidence="1" id="KW-0805">Transcription regulation</keyword>
<evidence type="ECO:0000259" key="4">
    <source>
        <dbReference type="PROSITE" id="PS50995"/>
    </source>
</evidence>
<dbReference type="SMART" id="SM00347">
    <property type="entry name" value="HTH_MARR"/>
    <property type="match status" value="1"/>
</dbReference>
<evidence type="ECO:0000256" key="2">
    <source>
        <dbReference type="ARBA" id="ARBA00023125"/>
    </source>
</evidence>
<dbReference type="PROSITE" id="PS01117">
    <property type="entry name" value="HTH_MARR_1"/>
    <property type="match status" value="1"/>
</dbReference>
<evidence type="ECO:0000313" key="5">
    <source>
        <dbReference type="EMBL" id="MFC7182744.1"/>
    </source>
</evidence>
<dbReference type="InterPro" id="IPR000835">
    <property type="entry name" value="HTH_MarR-typ"/>
</dbReference>
<gene>
    <name evidence="5" type="ORF">ACFQMG_24645</name>
</gene>
<protein>
    <submittedName>
        <fullName evidence="5">MarR family winged helix-turn-helix transcriptional regulator</fullName>
    </submittedName>
</protein>
<dbReference type="Proteomes" id="UP001596435">
    <property type="component" value="Unassembled WGS sequence"/>
</dbReference>
<accession>A0ABW2G358</accession>
<dbReference type="Gene3D" id="1.10.10.10">
    <property type="entry name" value="Winged helix-like DNA-binding domain superfamily/Winged helix DNA-binding domain"/>
    <property type="match status" value="1"/>
</dbReference>
<keyword evidence="2" id="KW-0238">DNA-binding</keyword>
<keyword evidence="3" id="KW-0804">Transcription</keyword>
<dbReference type="RefSeq" id="WP_380232032.1">
    <property type="nucleotide sequence ID" value="NZ_JBHSVH010000002.1"/>
</dbReference>